<dbReference type="InterPro" id="IPR019793">
    <property type="entry name" value="Peroxidases_heam-ligand_BS"/>
</dbReference>
<feature type="disulfide bond" evidence="20">
    <location>
        <begin position="184"/>
        <end position="211"/>
    </location>
</feature>
<evidence type="ECO:0000256" key="7">
    <source>
        <dbReference type="ARBA" id="ARBA00022723"/>
    </source>
</evidence>
<dbReference type="HOGENOM" id="CLU_010543_0_1_1"/>
<comment type="cofactor">
    <cofactor evidence="18 21">
        <name>heme b</name>
        <dbReference type="ChEBI" id="CHEBI:60344"/>
    </cofactor>
    <text evidence="18 21">Binds 1 heme b (iron(II)-protoporphyrin IX) group per subunit.</text>
</comment>
<feature type="binding site" evidence="17">
    <location>
        <position position="147"/>
    </location>
    <ligand>
        <name>substrate</name>
    </ligand>
</feature>
<dbReference type="GO" id="GO:0042744">
    <property type="term" value="P:hydrogen peroxide catabolic process"/>
    <property type="evidence" value="ECO:0007669"/>
    <property type="project" value="UniProtKB-KW"/>
</dbReference>
<reference evidence="23" key="3">
    <citation type="submission" date="2015-04" db="UniProtKB">
        <authorList>
            <consortium name="EnsemblPlants"/>
        </authorList>
    </citation>
    <scope>IDENTIFICATION</scope>
</reference>
<feature type="disulfide bond" evidence="20">
    <location>
        <begin position="39"/>
        <end position="121"/>
    </location>
</feature>
<proteinExistence type="inferred from homology"/>
<dbReference type="PROSITE" id="PS00436">
    <property type="entry name" value="PEROXIDASE_2"/>
    <property type="match status" value="1"/>
</dbReference>
<dbReference type="InterPro" id="IPR002016">
    <property type="entry name" value="Haem_peroxidase"/>
</dbReference>
<dbReference type="PRINTS" id="PR00458">
    <property type="entry name" value="PEROXIDASE"/>
</dbReference>
<evidence type="ECO:0000256" key="10">
    <source>
        <dbReference type="ARBA" id="ARBA00023002"/>
    </source>
</evidence>
<dbReference type="eggNOG" id="ENOG502QT8W">
    <property type="taxonomic scope" value="Eukaryota"/>
</dbReference>
<dbReference type="AlphaFoldDB" id="A0A0D9VAM5"/>
<evidence type="ECO:0000256" key="8">
    <source>
        <dbReference type="ARBA" id="ARBA00022729"/>
    </source>
</evidence>
<dbReference type="InterPro" id="IPR010255">
    <property type="entry name" value="Haem_peroxidase_sf"/>
</dbReference>
<evidence type="ECO:0000256" key="3">
    <source>
        <dbReference type="ARBA" id="ARBA00006873"/>
    </source>
</evidence>
<feature type="active site" description="Proton acceptor" evidence="16">
    <location>
        <position position="70"/>
    </location>
</feature>
<dbReference type="Gene3D" id="1.10.420.10">
    <property type="entry name" value="Peroxidase, domain 2"/>
    <property type="match status" value="1"/>
</dbReference>
<dbReference type="Pfam" id="PF00141">
    <property type="entry name" value="peroxidase"/>
    <property type="match status" value="2"/>
</dbReference>
<dbReference type="SUPFAM" id="SSF48113">
    <property type="entry name" value="Heme-dependent peroxidases"/>
    <property type="match status" value="1"/>
</dbReference>
<feature type="binding site" evidence="18">
    <location>
        <position position="78"/>
    </location>
    <ligand>
        <name>Ca(2+)</name>
        <dbReference type="ChEBI" id="CHEBI:29108"/>
        <label>1</label>
    </ligand>
</feature>
<dbReference type="PANTHER" id="PTHR31517:SF48">
    <property type="entry name" value="PEROXIDASE 16-RELATED"/>
    <property type="match status" value="1"/>
</dbReference>
<feature type="binding site" evidence="18">
    <location>
        <position position="80"/>
    </location>
    <ligand>
        <name>Ca(2+)</name>
        <dbReference type="ChEBI" id="CHEBI:29108"/>
        <label>1</label>
    </ligand>
</feature>
<dbReference type="GO" id="GO:0140825">
    <property type="term" value="F:lactoperoxidase activity"/>
    <property type="evidence" value="ECO:0007669"/>
    <property type="project" value="UniProtKB-EC"/>
</dbReference>
<comment type="similarity">
    <text evidence="21">Belongs to the peroxidase family. Classical plant (class III) peroxidase subfamily.</text>
</comment>
<evidence type="ECO:0000256" key="20">
    <source>
        <dbReference type="PIRSR" id="PIRSR600823-5"/>
    </source>
</evidence>
<feature type="binding site" evidence="18">
    <location>
        <position position="226"/>
    </location>
    <ligand>
        <name>Ca(2+)</name>
        <dbReference type="ChEBI" id="CHEBI:29108"/>
        <label>2</label>
    </ligand>
</feature>
<keyword evidence="24" id="KW-1185">Reference proteome</keyword>
<keyword evidence="7 18" id="KW-0479">Metal-binding</keyword>
<dbReference type="PANTHER" id="PTHR31517">
    <property type="match status" value="1"/>
</dbReference>
<name>A0A0D9VAM5_9ORYZ</name>
<evidence type="ECO:0000256" key="12">
    <source>
        <dbReference type="ARBA" id="ARBA00023157"/>
    </source>
</evidence>
<evidence type="ECO:0000256" key="6">
    <source>
        <dbReference type="ARBA" id="ARBA00022617"/>
    </source>
</evidence>
<feature type="binding site" evidence="18">
    <location>
        <position position="178"/>
    </location>
    <ligand>
        <name>Ca(2+)</name>
        <dbReference type="ChEBI" id="CHEBI:29108"/>
        <label>2</label>
    </ligand>
</feature>
<dbReference type="InterPro" id="IPR000823">
    <property type="entry name" value="Peroxidase_pln"/>
</dbReference>
<keyword evidence="9 18" id="KW-0106">Calcium</keyword>
<dbReference type="Proteomes" id="UP000032180">
    <property type="component" value="Chromosome 1"/>
</dbReference>
<keyword evidence="13" id="KW-0325">Glycoprotein</keyword>
<feature type="binding site" evidence="18">
    <location>
        <position position="74"/>
    </location>
    <ligand>
        <name>Ca(2+)</name>
        <dbReference type="ChEBI" id="CHEBI:29108"/>
        <label>1</label>
    </ligand>
</feature>
<dbReference type="CDD" id="cd00693">
    <property type="entry name" value="secretory_peroxidase"/>
    <property type="match status" value="1"/>
</dbReference>
<dbReference type="PROSITE" id="PS00435">
    <property type="entry name" value="PEROXIDASE_1"/>
    <property type="match status" value="1"/>
</dbReference>
<evidence type="ECO:0000256" key="15">
    <source>
        <dbReference type="ARBA" id="ARBA00023324"/>
    </source>
</evidence>
<dbReference type="InterPro" id="IPR019794">
    <property type="entry name" value="Peroxidases_AS"/>
</dbReference>
<evidence type="ECO:0000256" key="1">
    <source>
        <dbReference type="ARBA" id="ARBA00000189"/>
    </source>
</evidence>
<dbReference type="GO" id="GO:0006979">
    <property type="term" value="P:response to oxidative stress"/>
    <property type="evidence" value="ECO:0007669"/>
    <property type="project" value="UniProtKB-UniRule"/>
</dbReference>
<dbReference type="PROSITE" id="PS50873">
    <property type="entry name" value="PEROXIDASE_4"/>
    <property type="match status" value="1"/>
</dbReference>
<dbReference type="GO" id="GO:0046872">
    <property type="term" value="F:metal ion binding"/>
    <property type="evidence" value="ECO:0007669"/>
    <property type="project" value="UniProtKB-UniRule"/>
</dbReference>
<keyword evidence="11 18" id="KW-0408">Iron</keyword>
<evidence type="ECO:0000256" key="9">
    <source>
        <dbReference type="ARBA" id="ARBA00022837"/>
    </source>
</evidence>
<comment type="catalytic activity">
    <reaction evidence="1 21">
        <text>2 a phenolic donor + H2O2 = 2 a phenolic radical donor + 2 H2O</text>
        <dbReference type="Rhea" id="RHEA:56136"/>
        <dbReference type="ChEBI" id="CHEBI:15377"/>
        <dbReference type="ChEBI" id="CHEBI:16240"/>
        <dbReference type="ChEBI" id="CHEBI:139520"/>
        <dbReference type="ChEBI" id="CHEBI:139521"/>
        <dbReference type="EC" id="1.11.1.7"/>
    </reaction>
</comment>
<keyword evidence="5 21" id="KW-0575">Peroxidase</keyword>
<feature type="signal peptide" evidence="21">
    <location>
        <begin position="1"/>
        <end position="19"/>
    </location>
</feature>
<dbReference type="InterPro" id="IPR033905">
    <property type="entry name" value="Secretory_peroxidase"/>
</dbReference>
<dbReference type="Gene3D" id="1.10.520.10">
    <property type="match status" value="2"/>
</dbReference>
<dbReference type="PRINTS" id="PR00461">
    <property type="entry name" value="PLPEROXIDASE"/>
</dbReference>
<dbReference type="FunFam" id="1.10.420.10:FF:000006">
    <property type="entry name" value="Peroxidase"/>
    <property type="match status" value="1"/>
</dbReference>
<evidence type="ECO:0000256" key="18">
    <source>
        <dbReference type="PIRSR" id="PIRSR600823-3"/>
    </source>
</evidence>
<evidence type="ECO:0000259" key="22">
    <source>
        <dbReference type="PROSITE" id="PS50873"/>
    </source>
</evidence>
<evidence type="ECO:0000256" key="19">
    <source>
        <dbReference type="PIRSR" id="PIRSR600823-4"/>
    </source>
</evidence>
<dbReference type="GO" id="GO:0005576">
    <property type="term" value="C:extracellular region"/>
    <property type="evidence" value="ECO:0007669"/>
    <property type="project" value="UniProtKB-SubCell"/>
</dbReference>
<protein>
    <recommendedName>
        <fullName evidence="4 21">Peroxidase</fullName>
        <ecNumber evidence="4 21">1.11.1.7</ecNumber>
    </recommendedName>
</protein>
<feature type="binding site" description="axial binding residue" evidence="18">
    <location>
        <position position="177"/>
    </location>
    <ligand>
        <name>heme b</name>
        <dbReference type="ChEBI" id="CHEBI:60344"/>
    </ligand>
    <ligandPart>
        <name>Fe</name>
        <dbReference type="ChEBI" id="CHEBI:18248"/>
    </ligandPart>
</feature>
<feature type="chain" id="PRO_5005115509" description="Peroxidase" evidence="21">
    <location>
        <begin position="20"/>
        <end position="329"/>
    </location>
</feature>
<keyword evidence="6 21" id="KW-0349">Heme</keyword>
<accession>A0A0D9VAM5</accession>
<evidence type="ECO:0000256" key="14">
    <source>
        <dbReference type="ARBA" id="ARBA00023283"/>
    </source>
</evidence>
<feature type="binding site" evidence="18">
    <location>
        <position position="231"/>
    </location>
    <ligand>
        <name>Ca(2+)</name>
        <dbReference type="ChEBI" id="CHEBI:29108"/>
        <label>2</label>
    </ligand>
</feature>
<feature type="disulfide bond" evidence="20">
    <location>
        <begin position="72"/>
        <end position="77"/>
    </location>
</feature>
<feature type="binding site" evidence="18">
    <location>
        <position position="93"/>
    </location>
    <ligand>
        <name>Ca(2+)</name>
        <dbReference type="ChEBI" id="CHEBI:29108"/>
        <label>1</label>
    </ligand>
</feature>
<reference evidence="24" key="2">
    <citation type="submission" date="2013-12" db="EMBL/GenBank/DDBJ databases">
        <authorList>
            <person name="Yu Y."/>
            <person name="Lee S."/>
            <person name="de Baynast K."/>
            <person name="Wissotski M."/>
            <person name="Liu L."/>
            <person name="Talag J."/>
            <person name="Goicoechea J."/>
            <person name="Angelova A."/>
            <person name="Jetty R."/>
            <person name="Kudrna D."/>
            <person name="Golser W."/>
            <person name="Rivera L."/>
            <person name="Zhang J."/>
            <person name="Wing R."/>
        </authorList>
    </citation>
    <scope>NUCLEOTIDE SEQUENCE</scope>
</reference>
<keyword evidence="12 20" id="KW-1015">Disulfide bond</keyword>
<dbReference type="STRING" id="77586.A0A0D9VAM5"/>
<evidence type="ECO:0000313" key="24">
    <source>
        <dbReference type="Proteomes" id="UP000032180"/>
    </source>
</evidence>
<dbReference type="FunFam" id="1.10.520.10:FF:000009">
    <property type="entry name" value="Peroxidase"/>
    <property type="match status" value="1"/>
</dbReference>
<comment type="cofactor">
    <cofactor evidence="18 21">
        <name>Ca(2+)</name>
        <dbReference type="ChEBI" id="CHEBI:29108"/>
    </cofactor>
    <text evidence="18 21">Binds 2 calcium ions per subunit.</text>
</comment>
<evidence type="ECO:0000256" key="17">
    <source>
        <dbReference type="PIRSR" id="PIRSR600823-2"/>
    </source>
</evidence>
<evidence type="ECO:0000256" key="21">
    <source>
        <dbReference type="RuleBase" id="RU362060"/>
    </source>
</evidence>
<evidence type="ECO:0000256" key="11">
    <source>
        <dbReference type="ARBA" id="ARBA00023004"/>
    </source>
</evidence>
<feature type="disulfide bond" evidence="20">
    <location>
        <begin position="127"/>
        <end position="299"/>
    </location>
</feature>
<feature type="domain" description="Plant heme peroxidase family profile" evidence="22">
    <location>
        <begin position="29"/>
        <end position="303"/>
    </location>
</feature>
<feature type="binding site" evidence="18">
    <location>
        <position position="71"/>
    </location>
    <ligand>
        <name>Ca(2+)</name>
        <dbReference type="ChEBI" id="CHEBI:29108"/>
        <label>1</label>
    </ligand>
</feature>
<evidence type="ECO:0000256" key="5">
    <source>
        <dbReference type="ARBA" id="ARBA00022559"/>
    </source>
</evidence>
<feature type="binding site" evidence="18">
    <location>
        <position position="76"/>
    </location>
    <ligand>
        <name>Ca(2+)</name>
        <dbReference type="ChEBI" id="CHEBI:29108"/>
        <label>1</label>
    </ligand>
</feature>
<evidence type="ECO:0000256" key="4">
    <source>
        <dbReference type="ARBA" id="ARBA00012313"/>
    </source>
</evidence>
<keyword evidence="15 21" id="KW-0376">Hydrogen peroxide</keyword>
<evidence type="ECO:0000313" key="23">
    <source>
        <dbReference type="EnsemblPlants" id="LPERR01G39280.1"/>
    </source>
</evidence>
<organism evidence="23 24">
    <name type="scientific">Leersia perrieri</name>
    <dbReference type="NCBI Taxonomy" id="77586"/>
    <lineage>
        <taxon>Eukaryota</taxon>
        <taxon>Viridiplantae</taxon>
        <taxon>Streptophyta</taxon>
        <taxon>Embryophyta</taxon>
        <taxon>Tracheophyta</taxon>
        <taxon>Spermatophyta</taxon>
        <taxon>Magnoliopsida</taxon>
        <taxon>Liliopsida</taxon>
        <taxon>Poales</taxon>
        <taxon>Poaceae</taxon>
        <taxon>BOP clade</taxon>
        <taxon>Oryzoideae</taxon>
        <taxon>Oryzeae</taxon>
        <taxon>Oryzinae</taxon>
        <taxon>Leersia</taxon>
    </lineage>
</organism>
<keyword evidence="10 21" id="KW-0560">Oxidoreductase</keyword>
<feature type="binding site" evidence="18">
    <location>
        <position position="223"/>
    </location>
    <ligand>
        <name>Ca(2+)</name>
        <dbReference type="ChEBI" id="CHEBI:29108"/>
        <label>2</label>
    </ligand>
</feature>
<feature type="site" description="Transition state stabilizer" evidence="19">
    <location>
        <position position="66"/>
    </location>
</feature>
<keyword evidence="8 21" id="KW-0732">Signal</keyword>
<sequence>MATATLLVLAVCLIPAAAAAVKYPPVAKGLSFDYYKKSCPKAESIVRDFLTKAISKDVGLAAALIRLHFHDCFVKGCDGSILLTKTPGGPDSEQEQPPNVTLRPSALKAINDIRALLEKACGRVVSCSDILTIAARDSVKLVQDALPPPFFNVQQILPFLAKINLDATDLVALSGAHTVGIAHCTSFDNRLFPTQDTTMDKWFAGHLKLTCPVVNTTNTTVNDIRTPNVFDNKYYVDLQNRQGLFTSDQDLFVNSTTKPLVKKFAVDQSAFFDQFVYSVVKMGQIQVLTDSQGQIRGNCSVRNPGAGDDELPWSAAVETVVEVAESIAL</sequence>
<dbReference type="Gramene" id="LPERR01G39280.1">
    <property type="protein sequence ID" value="LPERR01G39280.1"/>
    <property type="gene ID" value="LPERR01G39280"/>
</dbReference>
<evidence type="ECO:0000256" key="2">
    <source>
        <dbReference type="ARBA" id="ARBA00004613"/>
    </source>
</evidence>
<comment type="similarity">
    <text evidence="3">Belongs to the peroxidase family. Ascorbate peroxidase subfamily.</text>
</comment>
<comment type="function">
    <text evidence="21">Removal of H(2)O(2), oxidation of toxic reductants, biosynthesis and degradation of lignin, suberization, auxin catabolism, response to environmental stresses such as wounding, pathogen attack and oxidative stress.</text>
</comment>
<evidence type="ECO:0000256" key="13">
    <source>
        <dbReference type="ARBA" id="ARBA00023180"/>
    </source>
</evidence>
<keyword evidence="21" id="KW-0964">Secreted</keyword>
<keyword evidence="14" id="KW-0873">Pyrrolidone carboxylic acid</keyword>
<dbReference type="EnsemblPlants" id="LPERR01G39280.1">
    <property type="protein sequence ID" value="LPERR01G39280.1"/>
    <property type="gene ID" value="LPERR01G39280"/>
</dbReference>
<reference evidence="23 24" key="1">
    <citation type="submission" date="2012-08" db="EMBL/GenBank/DDBJ databases">
        <title>Oryza genome evolution.</title>
        <authorList>
            <person name="Wing R.A."/>
        </authorList>
    </citation>
    <scope>NUCLEOTIDE SEQUENCE</scope>
</reference>
<dbReference type="EC" id="1.11.1.7" evidence="4 21"/>
<comment type="subcellular location">
    <subcellularLocation>
        <location evidence="2 21">Secreted</location>
    </subcellularLocation>
</comment>
<dbReference type="GO" id="GO:0020037">
    <property type="term" value="F:heme binding"/>
    <property type="evidence" value="ECO:0007669"/>
    <property type="project" value="UniProtKB-UniRule"/>
</dbReference>
<evidence type="ECO:0000256" key="16">
    <source>
        <dbReference type="PIRSR" id="PIRSR600823-1"/>
    </source>
</evidence>